<dbReference type="GO" id="GO:0016020">
    <property type="term" value="C:membrane"/>
    <property type="evidence" value="ECO:0007669"/>
    <property type="project" value="UniProtKB-SubCell"/>
</dbReference>
<gene>
    <name evidence="9" type="primary">MPUL0A12850</name>
    <name evidence="9" type="ORF">METSCH_A12850</name>
</gene>
<name>A0A4P6XHJ7_9ASCO</name>
<keyword evidence="3" id="KW-0813">Transport</keyword>
<feature type="transmembrane region" description="Helical" evidence="7">
    <location>
        <begin position="47"/>
        <end position="66"/>
    </location>
</feature>
<evidence type="ECO:0000313" key="9">
    <source>
        <dbReference type="EMBL" id="QBM86640.1"/>
    </source>
</evidence>
<dbReference type="Gene3D" id="1.20.1740.10">
    <property type="entry name" value="Amino acid/polyamine transporter I"/>
    <property type="match status" value="1"/>
</dbReference>
<feature type="transmembrane region" description="Helical" evidence="7">
    <location>
        <begin position="154"/>
        <end position="176"/>
    </location>
</feature>
<evidence type="ECO:0000256" key="2">
    <source>
        <dbReference type="ARBA" id="ARBA00006983"/>
    </source>
</evidence>
<keyword evidence="10" id="KW-1185">Reference proteome</keyword>
<feature type="transmembrane region" description="Helical" evidence="7">
    <location>
        <begin position="113"/>
        <end position="133"/>
    </location>
</feature>
<dbReference type="STRING" id="2163413.A0A4P6XHJ7"/>
<feature type="transmembrane region" description="Helical" evidence="7">
    <location>
        <begin position="182"/>
        <end position="202"/>
    </location>
</feature>
<keyword evidence="4 7" id="KW-0812">Transmembrane</keyword>
<comment type="similarity">
    <text evidence="2">Belongs to the amino acid-polyamine-organocation (APC) superfamily. YAT (TC 2.A.3.10) family.</text>
</comment>
<evidence type="ECO:0000256" key="4">
    <source>
        <dbReference type="ARBA" id="ARBA00022692"/>
    </source>
</evidence>
<keyword evidence="6 7" id="KW-0472">Membrane</keyword>
<evidence type="ECO:0000256" key="1">
    <source>
        <dbReference type="ARBA" id="ARBA00004141"/>
    </source>
</evidence>
<reference evidence="10" key="1">
    <citation type="submission" date="2019-03" db="EMBL/GenBank/DDBJ databases">
        <title>Snf2 controls pulcherriminic acid biosynthesis and connects pigmentation and antifungal activity of the yeast Metschnikowia pulcherrima.</title>
        <authorList>
            <person name="Gore-Lloyd D."/>
            <person name="Sumann I."/>
            <person name="Brachmann A.O."/>
            <person name="Schneeberger K."/>
            <person name="Ortiz-Merino R.A."/>
            <person name="Moreno-Beltran M."/>
            <person name="Schlaefli M."/>
            <person name="Kirner P."/>
            <person name="Santos Kron A."/>
            <person name="Wolfe K.H."/>
            <person name="Piel J."/>
            <person name="Ahrens C.H."/>
            <person name="Henk D."/>
            <person name="Freimoser F.M."/>
        </authorList>
    </citation>
    <scope>NUCLEOTIDE SEQUENCE [LARGE SCALE GENOMIC DNA]</scope>
    <source>
        <strain evidence="10">APC 1.2</strain>
    </source>
</reference>
<evidence type="ECO:0000256" key="6">
    <source>
        <dbReference type="ARBA" id="ARBA00023136"/>
    </source>
</evidence>
<evidence type="ECO:0000313" key="10">
    <source>
        <dbReference type="Proteomes" id="UP000292447"/>
    </source>
</evidence>
<feature type="transmembrane region" description="Helical" evidence="7">
    <location>
        <begin position="73"/>
        <end position="93"/>
    </location>
</feature>
<evidence type="ECO:0000256" key="3">
    <source>
        <dbReference type="ARBA" id="ARBA00022448"/>
    </source>
</evidence>
<feature type="transmembrane region" description="Helical" evidence="7">
    <location>
        <begin position="470"/>
        <end position="489"/>
    </location>
</feature>
<sequence>MIFSKFSSAEKESTEKVSTDDRAQFGYSTDEELGTVELKRGLKNRHVSLIALAGIIGPGILVGAALPTSNGPLSLIVGFGVIGLIAFSMIQSLGELATMYPLGNVFSTLGNKLIDRAVGGTVGWFYCIIWIAVLANEYNTVASILQFWGPQVPLYGYVLIFWAAFLAFQFLGVSTFGEFEYWLAMFKVIGIVAFYIFSIIYVSGGVKGRPAFGFQYWRNPGPLAHGFKSIASSFVYASTFYSGTEAVAITASETRNPGKAIPSAIRQTFIRILIIYMGIALFYGLTVPYNAPELNAEDKALKSPMSIAIVRAGWAGGAHLINAFILITCVSAVNSSLYIGSRTIVHLAHEGSAPRFLAKVNRWGVPYNAVILFNLFGLISLMNVSTGAAKAYLYIVNLSGVAVFVVWGAVNVYHIRFRKAWTLQGRSVGDLPYKGLWYPFLPIFGIVINIFLALIQGWSTFKPFSAKDFVDAYILLPFFFILALFLKLVNKTKYVKLDEIDLDEGRRTDLDPN</sequence>
<evidence type="ECO:0000256" key="5">
    <source>
        <dbReference type="ARBA" id="ARBA00022989"/>
    </source>
</evidence>
<dbReference type="FunFam" id="1.20.1740.10:FF:000001">
    <property type="entry name" value="Amino acid permease"/>
    <property type="match status" value="1"/>
</dbReference>
<feature type="transmembrane region" description="Helical" evidence="7">
    <location>
        <begin position="391"/>
        <end position="415"/>
    </location>
</feature>
<keyword evidence="5 7" id="KW-1133">Transmembrane helix</keyword>
<dbReference type="AlphaFoldDB" id="A0A4P6XHJ7"/>
<dbReference type="PIRSF" id="PIRSF006060">
    <property type="entry name" value="AA_transporter"/>
    <property type="match status" value="1"/>
</dbReference>
<dbReference type="PANTHER" id="PTHR43341:SF26">
    <property type="entry name" value="GENERAL AMINO ACID PERMEASE AGP3"/>
    <property type="match status" value="1"/>
</dbReference>
<dbReference type="PANTHER" id="PTHR43341">
    <property type="entry name" value="AMINO ACID PERMEASE"/>
    <property type="match status" value="1"/>
</dbReference>
<feature type="domain" description="Amino acid permease/ SLC12A" evidence="8">
    <location>
        <begin position="46"/>
        <end position="494"/>
    </location>
</feature>
<dbReference type="Proteomes" id="UP000292447">
    <property type="component" value="Chromosome I"/>
</dbReference>
<dbReference type="Pfam" id="PF00324">
    <property type="entry name" value="AA_permease"/>
    <property type="match status" value="1"/>
</dbReference>
<feature type="transmembrane region" description="Helical" evidence="7">
    <location>
        <begin position="309"/>
        <end position="333"/>
    </location>
</feature>
<organism evidence="9 10">
    <name type="scientific">Metschnikowia aff. pulcherrima</name>
    <dbReference type="NCBI Taxonomy" id="2163413"/>
    <lineage>
        <taxon>Eukaryota</taxon>
        <taxon>Fungi</taxon>
        <taxon>Dikarya</taxon>
        <taxon>Ascomycota</taxon>
        <taxon>Saccharomycotina</taxon>
        <taxon>Pichiomycetes</taxon>
        <taxon>Metschnikowiaceae</taxon>
        <taxon>Metschnikowia</taxon>
    </lineage>
</organism>
<comment type="subcellular location">
    <subcellularLocation>
        <location evidence="1">Membrane</location>
        <topology evidence="1">Multi-pass membrane protein</topology>
    </subcellularLocation>
</comment>
<evidence type="ECO:0000256" key="7">
    <source>
        <dbReference type="SAM" id="Phobius"/>
    </source>
</evidence>
<evidence type="ECO:0000259" key="8">
    <source>
        <dbReference type="Pfam" id="PF00324"/>
    </source>
</evidence>
<dbReference type="GO" id="GO:0015171">
    <property type="term" value="F:amino acid transmembrane transporter activity"/>
    <property type="evidence" value="ECO:0007669"/>
    <property type="project" value="TreeGrafter"/>
</dbReference>
<protein>
    <submittedName>
        <fullName evidence="9">General amino acid transporter, YAT family</fullName>
    </submittedName>
</protein>
<feature type="transmembrane region" description="Helical" evidence="7">
    <location>
        <begin position="436"/>
        <end position="458"/>
    </location>
</feature>
<dbReference type="EMBL" id="CP034456">
    <property type="protein sequence ID" value="QBM86640.1"/>
    <property type="molecule type" value="Genomic_DNA"/>
</dbReference>
<proteinExistence type="inferred from homology"/>
<feature type="transmembrane region" description="Helical" evidence="7">
    <location>
        <begin position="269"/>
        <end position="289"/>
    </location>
</feature>
<accession>A0A4P6XHJ7</accession>
<dbReference type="InterPro" id="IPR004841">
    <property type="entry name" value="AA-permease/SLC12A_dom"/>
</dbReference>
<feature type="transmembrane region" description="Helical" evidence="7">
    <location>
        <begin position="365"/>
        <end position="385"/>
    </location>
</feature>
<dbReference type="InterPro" id="IPR050524">
    <property type="entry name" value="APC_YAT"/>
</dbReference>